<evidence type="ECO:0000256" key="2">
    <source>
        <dbReference type="SAM" id="SignalP"/>
    </source>
</evidence>
<dbReference type="VEuPathDB" id="VectorBase:SCAU003062"/>
<keyword evidence="4" id="KW-1185">Reference proteome</keyword>
<dbReference type="AlphaFoldDB" id="A0A1I8NXY9"/>
<evidence type="ECO:0000256" key="1">
    <source>
        <dbReference type="SAM" id="MobiDB-lite"/>
    </source>
</evidence>
<proteinExistence type="predicted"/>
<gene>
    <name evidence="3" type="primary">106084808</name>
</gene>
<feature type="chain" id="PRO_5009325697" description="DUF4794 domain-containing protein" evidence="2">
    <location>
        <begin position="24"/>
        <end position="282"/>
    </location>
</feature>
<organism evidence="3 4">
    <name type="scientific">Stomoxys calcitrans</name>
    <name type="common">Stable fly</name>
    <name type="synonym">Conops calcitrans</name>
    <dbReference type="NCBI Taxonomy" id="35570"/>
    <lineage>
        <taxon>Eukaryota</taxon>
        <taxon>Metazoa</taxon>
        <taxon>Ecdysozoa</taxon>
        <taxon>Arthropoda</taxon>
        <taxon>Hexapoda</taxon>
        <taxon>Insecta</taxon>
        <taxon>Pterygota</taxon>
        <taxon>Neoptera</taxon>
        <taxon>Endopterygota</taxon>
        <taxon>Diptera</taxon>
        <taxon>Brachycera</taxon>
        <taxon>Muscomorpha</taxon>
        <taxon>Muscoidea</taxon>
        <taxon>Muscidae</taxon>
        <taxon>Stomoxys</taxon>
    </lineage>
</organism>
<dbReference type="EnsemblMetazoa" id="SCAU003062-RA">
    <property type="protein sequence ID" value="SCAU003062-PA"/>
    <property type="gene ID" value="SCAU003062"/>
</dbReference>
<name>A0A1I8NXY9_STOCA</name>
<evidence type="ECO:0000313" key="4">
    <source>
        <dbReference type="Proteomes" id="UP000095300"/>
    </source>
</evidence>
<evidence type="ECO:0000313" key="3">
    <source>
        <dbReference type="EnsemblMetazoa" id="SCAU003062-PA"/>
    </source>
</evidence>
<dbReference type="Pfam" id="PF16072">
    <property type="entry name" value="DUF4813"/>
    <property type="match status" value="1"/>
</dbReference>
<feature type="region of interest" description="Disordered" evidence="1">
    <location>
        <begin position="43"/>
        <end position="63"/>
    </location>
</feature>
<dbReference type="KEGG" id="scac:106084808"/>
<protein>
    <recommendedName>
        <fullName evidence="5">DUF4794 domain-containing protein</fullName>
    </recommendedName>
</protein>
<dbReference type="InterPro" id="IPR032086">
    <property type="entry name" value="DUF4813"/>
</dbReference>
<sequence>MQGSKWILKILAITFVLITICEARGGGGRRGGSMGGLFGSWRKYKKPSSSSSSTRRIVSSSPVHTPITKALNEKKTTGSDKFVKNGKTYNKYSAPPVPPGGSYYTNTAAMPGNAIYVAQAPPRGAEFGDFLTGYLTGRLMTMGFAPYHSHHVTHIYRDNPEQSGQVPNNNNSGKVIVINNNQETMTTTIKPADFSSTTTEMQRSEPYTLAYMSSTPTPMSSTTETPPYGIICMPLKVKETNASGNAVEVERIVCYPAPPPNTPVQNEMKSKPVEIAGDIVDH</sequence>
<evidence type="ECO:0008006" key="5">
    <source>
        <dbReference type="Google" id="ProtNLM"/>
    </source>
</evidence>
<feature type="compositionally biased region" description="Low complexity" evidence="1">
    <location>
        <begin position="47"/>
        <end position="61"/>
    </location>
</feature>
<accession>A0A1I8NXY9</accession>
<reference evidence="3" key="1">
    <citation type="submission" date="2020-05" db="UniProtKB">
        <authorList>
            <consortium name="EnsemblMetazoa"/>
        </authorList>
    </citation>
    <scope>IDENTIFICATION</scope>
    <source>
        <strain evidence="3">USDA</strain>
    </source>
</reference>
<dbReference type="Proteomes" id="UP000095300">
    <property type="component" value="Unassembled WGS sequence"/>
</dbReference>
<feature type="signal peptide" evidence="2">
    <location>
        <begin position="1"/>
        <end position="23"/>
    </location>
</feature>
<dbReference type="OrthoDB" id="8016813at2759"/>
<keyword evidence="2" id="KW-0732">Signal</keyword>